<protein>
    <recommendedName>
        <fullName evidence="1">Nucleolar 27S pre-rRNA processing Urb2/Npa2 C-terminal domain-containing protein</fullName>
    </recommendedName>
</protein>
<dbReference type="GO" id="GO:0042254">
    <property type="term" value="P:ribosome biogenesis"/>
    <property type="evidence" value="ECO:0007669"/>
    <property type="project" value="TreeGrafter"/>
</dbReference>
<dbReference type="EMBL" id="JOKZ01000176">
    <property type="protein sequence ID" value="KKP01840.1"/>
    <property type="molecule type" value="Genomic_DNA"/>
</dbReference>
<dbReference type="PANTHER" id="PTHR15682">
    <property type="entry name" value="UNHEALTHY RIBOSOME BIOGENESIS PROTEIN 2 HOMOLOG"/>
    <property type="match status" value="1"/>
</dbReference>
<gene>
    <name evidence="2" type="ORF">THAR02_06052</name>
</gene>
<sequence>MGKLDLIKTVRGLDQNGPGGNGENLEKLWSNLAEASDHQFHAAEESALRWLLKSMNGSSPEAETIRRYPLTWTILDFVFQKIPLFSLAKSLADRKFAAVLQQTLKDASNPGEEAGVSGGKRKRSLAPLYALDELKGLEGCLATGQAVFNALKSLLGRLENNAVGSRDRIGAEHIKSLFSTSATEAATLSSSFFIVCVLLLASDICDDVEGKEDWISTVSKIWDLHLQGDTDALEIATHLFRPAAAILRQLEPSIQGQKPNVNEALATRWSADLQKFMHRNFILPARTYFWNRQDFEVISRALSVSDGKTRTSAAALYFLAAGMPDVSTESDLRRINTIWMDRIFKAVEEQIRTKPDRNALMKRILAQAVGNSVAIDAGDLRQVCRNYGLESEIDWSLLASAATCNPDIFQMSEEGTALLNDICAQSIDQQPDPDVFKDQLDLIAAIKKSFQTRRDLSGFLRLWFSQLSLTEKRKLASSSPWFEIGREGSRENSISSLIESELSPHQLLGIIEWLGGQEPGSYPQSLCVFTSVIAQGLRSEQFIDSIGMKLFDLVFQLKNSSKTALKWRVISKAISWTSPEERKNVWDQVKDQLSKLLRKGAIKSAETFEALKCCYEAWDSMSQDEDAVDESSKLVEKFTERLVEELASYDVLEITKLSASLDSGARSEFNEELALQQYLAWYILGGSRFSRLYSRKTDEIPLLETVTSAKDASPPGLHAVWSALLSNDANLNDAKLSRKLLDRLIIALAESEKEKGWPGERGQLWIRTLCSVPLEAFSRTQREQIMGILDKRREKMVKSPKRVSLEGWKLVLDLASKMMARPTFYDGMRFSNLVDYADAISSLSFEETINDETLLELVERYFAMASTTIRQMSDNFDERSAKYFSESLTFIETCETEETKSVPLSLPALRITLLKAIIVELSRSSTLQSQSSLSQLQQNAKSALTRHIAAVLGELIADKKFLSKHDDLKDLGVFATTHAADVMDRASELSQHKSSAIRKLEKRSKEAMDAGDLRAWKIQIFLHKYLASGMEDPRPTQFTGLANLPSKARESLLREYITSIIANTDVADASHYLKELISEFTGGCDTDGQALAIQHVVGHLIGMYSQNQDLLRDTANKYPTERTDLHGKGEGVDLSTAHSELTLCLLKKSPNVAYTCQTVQTLLEKKPQAMGQWNIEVTLSTVSDLALSKGTNGSTVPFAWLCKLVGTIIKKHRLRLEGHHHLLLTTVQALLNSLILNQPKSTLDGTTQEMMARLYGRLITLICEPTAGAVSRSQHQNALDSATDAAKRSAGRHVYLVLMQYVKLQLEADVPREVGEALEPAMNSIFDVTPPEVRKILNDAMDASGRAILREMFKRYVKFGKWSGV</sequence>
<proteinExistence type="predicted"/>
<comment type="caution">
    <text evidence="2">The sequence shown here is derived from an EMBL/GenBank/DDBJ whole genome shotgun (WGS) entry which is preliminary data.</text>
</comment>
<evidence type="ECO:0000313" key="2">
    <source>
        <dbReference type="EMBL" id="KKP01840.1"/>
    </source>
</evidence>
<dbReference type="InterPro" id="IPR018849">
    <property type="entry name" value="Urb2/Npa2_C"/>
</dbReference>
<dbReference type="OrthoDB" id="160374at2759"/>
<dbReference type="Proteomes" id="UP000034112">
    <property type="component" value="Unassembled WGS sequence"/>
</dbReference>
<dbReference type="PANTHER" id="PTHR15682:SF2">
    <property type="entry name" value="UNHEALTHY RIBOSOME BIOGENESIS PROTEIN 2 HOMOLOG"/>
    <property type="match status" value="1"/>
</dbReference>
<dbReference type="Pfam" id="PF10441">
    <property type="entry name" value="Urb2"/>
    <property type="match status" value="1"/>
</dbReference>
<reference evidence="3" key="1">
    <citation type="journal article" date="2015" name="Genome Announc.">
        <title>Draft whole-genome sequence of the biocontrol agent Trichoderma harzianum T6776.</title>
        <authorList>
            <person name="Baroncelli R."/>
            <person name="Piaggeschi G."/>
            <person name="Fiorini L."/>
            <person name="Bertolini E."/>
            <person name="Zapparata A."/>
            <person name="Pe M.E."/>
            <person name="Sarrocco S."/>
            <person name="Vannacci G."/>
        </authorList>
    </citation>
    <scope>NUCLEOTIDE SEQUENCE [LARGE SCALE GENOMIC DNA]</scope>
    <source>
        <strain evidence="3">T6776</strain>
    </source>
</reference>
<dbReference type="InterPro" id="IPR052609">
    <property type="entry name" value="Ribosome_Biogenesis_Reg"/>
</dbReference>
<dbReference type="GO" id="GO:0005730">
    <property type="term" value="C:nucleolus"/>
    <property type="evidence" value="ECO:0007669"/>
    <property type="project" value="TreeGrafter"/>
</dbReference>
<evidence type="ECO:0000259" key="1">
    <source>
        <dbReference type="Pfam" id="PF10441"/>
    </source>
</evidence>
<accession>A0A0F9XBE7</accession>
<evidence type="ECO:0000313" key="3">
    <source>
        <dbReference type="Proteomes" id="UP000034112"/>
    </source>
</evidence>
<organism evidence="2 3">
    <name type="scientific">Trichoderma harzianum</name>
    <name type="common">Hypocrea lixii</name>
    <dbReference type="NCBI Taxonomy" id="5544"/>
    <lineage>
        <taxon>Eukaryota</taxon>
        <taxon>Fungi</taxon>
        <taxon>Dikarya</taxon>
        <taxon>Ascomycota</taxon>
        <taxon>Pezizomycotina</taxon>
        <taxon>Sordariomycetes</taxon>
        <taxon>Hypocreomycetidae</taxon>
        <taxon>Hypocreales</taxon>
        <taxon>Hypocreaceae</taxon>
        <taxon>Trichoderma</taxon>
    </lineage>
</organism>
<dbReference type="OMA" id="RRQTHEA"/>
<feature type="domain" description="Nucleolar 27S pre-rRNA processing Urb2/Npa2 C-terminal" evidence="1">
    <location>
        <begin position="1155"/>
        <end position="1364"/>
    </location>
</feature>
<name>A0A0F9XBE7_TRIHA</name>